<feature type="active site" description="Charge relay system" evidence="3">
    <location>
        <position position="228"/>
    </location>
</feature>
<evidence type="ECO:0000313" key="7">
    <source>
        <dbReference type="Proteomes" id="UP000614490"/>
    </source>
</evidence>
<dbReference type="Gene3D" id="3.50.30.60">
    <property type="entry name" value="LD-carboxypeptidase A C-terminal domain-like"/>
    <property type="match status" value="1"/>
</dbReference>
<feature type="active site" description="Charge relay system" evidence="3">
    <location>
        <position position="296"/>
    </location>
</feature>
<evidence type="ECO:0000259" key="4">
    <source>
        <dbReference type="Pfam" id="PF02016"/>
    </source>
</evidence>
<dbReference type="SUPFAM" id="SSF141986">
    <property type="entry name" value="LD-carboxypeptidase A C-terminal domain-like"/>
    <property type="match status" value="1"/>
</dbReference>
<evidence type="ECO:0000256" key="3">
    <source>
        <dbReference type="PIRSR" id="PIRSR028757-1"/>
    </source>
</evidence>
<keyword evidence="2" id="KW-0378">Hydrolase</keyword>
<dbReference type="Gene3D" id="3.40.50.10740">
    <property type="entry name" value="Class I glutamine amidotransferase-like"/>
    <property type="match status" value="1"/>
</dbReference>
<dbReference type="Pfam" id="PF02016">
    <property type="entry name" value="Peptidase_S66"/>
    <property type="match status" value="1"/>
</dbReference>
<protein>
    <submittedName>
        <fullName evidence="6">LD-carboxypeptidase</fullName>
    </submittedName>
</protein>
<dbReference type="RefSeq" id="WP_197315313.1">
    <property type="nucleotide sequence ID" value="NZ_JADZSC010000001.1"/>
</dbReference>
<dbReference type="Proteomes" id="UP000614490">
    <property type="component" value="Unassembled WGS sequence"/>
</dbReference>
<dbReference type="InterPro" id="IPR027478">
    <property type="entry name" value="LdcA_N"/>
</dbReference>
<dbReference type="InterPro" id="IPR029062">
    <property type="entry name" value="Class_I_gatase-like"/>
</dbReference>
<evidence type="ECO:0000256" key="1">
    <source>
        <dbReference type="ARBA" id="ARBA00010233"/>
    </source>
</evidence>
<dbReference type="Pfam" id="PF17676">
    <property type="entry name" value="Peptidase_S66C"/>
    <property type="match status" value="1"/>
</dbReference>
<dbReference type="CDD" id="cd07062">
    <property type="entry name" value="Peptidase_S66_mccF_like"/>
    <property type="match status" value="1"/>
</dbReference>
<dbReference type="InterPro" id="IPR040921">
    <property type="entry name" value="Peptidase_S66C"/>
</dbReference>
<feature type="active site" description="Nucleophile" evidence="3">
    <location>
        <position position="111"/>
    </location>
</feature>
<organism evidence="6 7">
    <name type="scientific">Halobacillus yeomjeoni</name>
    <dbReference type="NCBI Taxonomy" id="311194"/>
    <lineage>
        <taxon>Bacteria</taxon>
        <taxon>Bacillati</taxon>
        <taxon>Bacillota</taxon>
        <taxon>Bacilli</taxon>
        <taxon>Bacillales</taxon>
        <taxon>Bacillaceae</taxon>
        <taxon>Halobacillus</taxon>
    </lineage>
</organism>
<name>A0A931MTS4_9BACI</name>
<dbReference type="PANTHER" id="PTHR30237">
    <property type="entry name" value="MURAMOYLTETRAPEPTIDE CARBOXYPEPTIDASE"/>
    <property type="match status" value="1"/>
</dbReference>
<sequence length="326" mass="37020">MYPDKLKQGDEVRVISPAESLTMIAPDQRALAKRRIEKLGVSVTFSQYAEADDNRLSIPIEKRVHDLHEAFRDPDVKMILTTIGGFNSNQLLKYLDFDLIKDNPKILCGFSDITVLSNAIYKKTGLVTYSGPHFSTFGMEKGIDYTWDHFVHIFTDQKNLDIPPADHWSDDPWYMDQQNRTFHTNEGYVVLQEGKSEGTSIGGNLCTLNLLQGTEYMPPLEDTILFLEDDEMTIPQTFDRDIQSLLHQPGFDKVKGIVLGRFQEKSRLSLELLREIIESKQELKGLPIIAQASFGHTTPQFTFPIGGKVSIQAGRDNECKIKIIEH</sequence>
<evidence type="ECO:0000256" key="2">
    <source>
        <dbReference type="ARBA" id="ARBA00022801"/>
    </source>
</evidence>
<gene>
    <name evidence="6" type="ORF">H0267_00420</name>
</gene>
<dbReference type="InterPro" id="IPR027461">
    <property type="entry name" value="Carboxypeptidase_A_C_sf"/>
</dbReference>
<dbReference type="SUPFAM" id="SSF52317">
    <property type="entry name" value="Class I glutamine amidotransferase-like"/>
    <property type="match status" value="1"/>
</dbReference>
<dbReference type="GO" id="GO:0016787">
    <property type="term" value="F:hydrolase activity"/>
    <property type="evidence" value="ECO:0007669"/>
    <property type="project" value="UniProtKB-KW"/>
</dbReference>
<proteinExistence type="inferred from homology"/>
<dbReference type="PIRSF" id="PIRSF028757">
    <property type="entry name" value="LD-carboxypeptidase"/>
    <property type="match status" value="1"/>
</dbReference>
<comment type="caution">
    <text evidence="6">The sequence shown here is derived from an EMBL/GenBank/DDBJ whole genome shotgun (WGS) entry which is preliminary data.</text>
</comment>
<keyword evidence="7" id="KW-1185">Reference proteome</keyword>
<feature type="domain" description="LD-carboxypeptidase C-terminal" evidence="5">
    <location>
        <begin position="197"/>
        <end position="311"/>
    </location>
</feature>
<dbReference type="AlphaFoldDB" id="A0A931MTS4"/>
<dbReference type="InterPro" id="IPR003507">
    <property type="entry name" value="S66_fam"/>
</dbReference>
<feature type="domain" description="LD-carboxypeptidase N-terminal" evidence="4">
    <location>
        <begin position="12"/>
        <end position="131"/>
    </location>
</feature>
<reference evidence="6 7" key="1">
    <citation type="journal article" date="2005" name="Int. J. Syst. Evol. Microbiol.">
        <title>Halobacillus yeomjeoni sp. nov., isolated from a marine solar saltern in Korea.</title>
        <authorList>
            <person name="Yoon J.H."/>
            <person name="Kang S.J."/>
            <person name="Lee C.H."/>
            <person name="Oh H.W."/>
            <person name="Oh T.K."/>
        </authorList>
    </citation>
    <scope>NUCLEOTIDE SEQUENCE [LARGE SCALE GENOMIC DNA]</scope>
    <source>
        <strain evidence="6 7">KCTC 3957</strain>
    </source>
</reference>
<evidence type="ECO:0000313" key="6">
    <source>
        <dbReference type="EMBL" id="MBH0228659.1"/>
    </source>
</evidence>
<dbReference type="PANTHER" id="PTHR30237:SF6">
    <property type="entry name" value="CARBOXYPEPTIDASE YOCD-RELATED"/>
    <property type="match status" value="1"/>
</dbReference>
<evidence type="ECO:0000259" key="5">
    <source>
        <dbReference type="Pfam" id="PF17676"/>
    </source>
</evidence>
<comment type="similarity">
    <text evidence="1">Belongs to the peptidase S66 family.</text>
</comment>
<dbReference type="EMBL" id="JADZSC010000001">
    <property type="protein sequence ID" value="MBH0228659.1"/>
    <property type="molecule type" value="Genomic_DNA"/>
</dbReference>
<accession>A0A931MTS4</accession>
<dbReference type="InterPro" id="IPR040449">
    <property type="entry name" value="Peptidase_S66_N"/>
</dbReference>